<evidence type="ECO:0000256" key="1">
    <source>
        <dbReference type="ARBA" id="ARBA00022801"/>
    </source>
</evidence>
<protein>
    <submittedName>
        <fullName evidence="2">Glycoside hydrolase family 88 protein</fullName>
    </submittedName>
</protein>
<dbReference type="InterPro" id="IPR010905">
    <property type="entry name" value="Glyco_hydro_88"/>
</dbReference>
<dbReference type="Pfam" id="PF07470">
    <property type="entry name" value="Glyco_hydro_88"/>
    <property type="match status" value="1"/>
</dbReference>
<dbReference type="SUPFAM" id="SSF48208">
    <property type="entry name" value="Six-hairpin glycosidases"/>
    <property type="match status" value="1"/>
</dbReference>
<dbReference type="InterPro" id="IPR012341">
    <property type="entry name" value="6hp_glycosidase-like_sf"/>
</dbReference>
<reference evidence="2" key="2">
    <citation type="journal article" date="2021" name="PeerJ">
        <title>Extensive microbial diversity within the chicken gut microbiome revealed by metagenomics and culture.</title>
        <authorList>
            <person name="Gilroy R."/>
            <person name="Ravi A."/>
            <person name="Getino M."/>
            <person name="Pursley I."/>
            <person name="Horton D.L."/>
            <person name="Alikhan N.F."/>
            <person name="Baker D."/>
            <person name="Gharbi K."/>
            <person name="Hall N."/>
            <person name="Watson M."/>
            <person name="Adriaenssens E.M."/>
            <person name="Foster-Nyarko E."/>
            <person name="Jarju S."/>
            <person name="Secka A."/>
            <person name="Antonio M."/>
            <person name="Oren A."/>
            <person name="Chaudhuri R.R."/>
            <person name="La Ragione R."/>
            <person name="Hildebrand F."/>
            <person name="Pallen M.J."/>
        </authorList>
    </citation>
    <scope>NUCLEOTIDE SEQUENCE</scope>
    <source>
        <strain evidence="2">14700</strain>
    </source>
</reference>
<keyword evidence="1 2" id="KW-0378">Hydrolase</keyword>
<dbReference type="InterPro" id="IPR008928">
    <property type="entry name" value="6-hairpin_glycosidase_sf"/>
</dbReference>
<evidence type="ECO:0000313" key="3">
    <source>
        <dbReference type="Proteomes" id="UP000810292"/>
    </source>
</evidence>
<dbReference type="InterPro" id="IPR052043">
    <property type="entry name" value="PolySaccharide_Degr_Enz"/>
</dbReference>
<dbReference type="GO" id="GO:0016787">
    <property type="term" value="F:hydrolase activity"/>
    <property type="evidence" value="ECO:0007669"/>
    <property type="project" value="UniProtKB-KW"/>
</dbReference>
<organism evidence="2 3">
    <name type="scientific">Candidatus Ornithospirochaeta stercoravium</name>
    <dbReference type="NCBI Taxonomy" id="2840897"/>
    <lineage>
        <taxon>Bacteria</taxon>
        <taxon>Pseudomonadati</taxon>
        <taxon>Spirochaetota</taxon>
        <taxon>Spirochaetia</taxon>
        <taxon>Spirochaetales</taxon>
        <taxon>Spirochaetaceae</taxon>
        <taxon>Spirochaetaceae incertae sedis</taxon>
        <taxon>Candidatus Ornithospirochaeta</taxon>
    </lineage>
</organism>
<dbReference type="GO" id="GO:0005975">
    <property type="term" value="P:carbohydrate metabolic process"/>
    <property type="evidence" value="ECO:0007669"/>
    <property type="project" value="InterPro"/>
</dbReference>
<gene>
    <name evidence="2" type="ORF">IAA72_06355</name>
</gene>
<proteinExistence type="predicted"/>
<dbReference type="PANTHER" id="PTHR33886">
    <property type="entry name" value="UNSATURATED RHAMNOGALACTURONAN HYDROLASE (EUROFUNG)"/>
    <property type="match status" value="1"/>
</dbReference>
<evidence type="ECO:0000313" key="2">
    <source>
        <dbReference type="EMBL" id="MBO8469387.1"/>
    </source>
</evidence>
<comment type="caution">
    <text evidence="2">The sequence shown here is derived from an EMBL/GenBank/DDBJ whole genome shotgun (WGS) entry which is preliminary data.</text>
</comment>
<name>A0A9D9IB72_9SPIO</name>
<dbReference type="AlphaFoldDB" id="A0A9D9IB72"/>
<dbReference type="PANTHER" id="PTHR33886:SF8">
    <property type="entry name" value="UNSATURATED RHAMNOGALACTURONAN HYDROLASE (EUROFUNG)"/>
    <property type="match status" value="1"/>
</dbReference>
<dbReference type="Gene3D" id="1.50.10.10">
    <property type="match status" value="1"/>
</dbReference>
<dbReference type="EMBL" id="JADIMF010000098">
    <property type="protein sequence ID" value="MBO8469387.1"/>
    <property type="molecule type" value="Genomic_DNA"/>
</dbReference>
<reference evidence="2" key="1">
    <citation type="submission" date="2020-10" db="EMBL/GenBank/DDBJ databases">
        <authorList>
            <person name="Gilroy R."/>
        </authorList>
    </citation>
    <scope>NUCLEOTIDE SEQUENCE</scope>
    <source>
        <strain evidence="2">14700</strain>
    </source>
</reference>
<sequence>MTALSIEMVRSVMKRYRPGMMKWHYEHGLVQYASLEASSLYKDDSVFPWVYSMYDPMIGEDGSIVTYRKGEYNLDQINAGKTLFALLDGSGEERFGKAADILFAQLETQPRCKCGVYWHKEIYPWQIWLDGLYMEGPFKAEYALRHNDSEALDDIVKQCITVYEIMKDKETGLLYHCYDESRGMKWSDDSTGLSPHFWSRSIGWYLMALVDILDYLPEEHKGREDLKDIISKLSSSVLQFQDDSGMWYQVTDEGSREGNYLETSSTSMFAYSFLKGARLGYLDSSFIPAGVKAIEGMKERYLRKDGDELHLGGICSVAGLGGNPYRDGSFRYYISEPVREDDFKGVGPFILACTEMERS</sequence>
<dbReference type="Proteomes" id="UP000810292">
    <property type="component" value="Unassembled WGS sequence"/>
</dbReference>
<accession>A0A9D9IB72</accession>